<dbReference type="InterPro" id="IPR002559">
    <property type="entry name" value="Transposase_11"/>
</dbReference>
<evidence type="ECO:0000259" key="5">
    <source>
        <dbReference type="Pfam" id="PF01609"/>
    </source>
</evidence>
<keyword evidence="2" id="KW-0815">Transposition</keyword>
<reference evidence="6 7" key="1">
    <citation type="submission" date="2022-10" db="EMBL/GenBank/DDBJ databases">
        <title>Luteolibacter arcticus strain CCTCC AB 2014275, whole genome shotgun sequencing project.</title>
        <authorList>
            <person name="Zhao G."/>
            <person name="Shen L."/>
        </authorList>
    </citation>
    <scope>NUCLEOTIDE SEQUENCE [LARGE SCALE GENOMIC DNA]</scope>
    <source>
        <strain evidence="6 7">CCTCC AB 2014275</strain>
    </source>
</reference>
<evidence type="ECO:0000256" key="4">
    <source>
        <dbReference type="ARBA" id="ARBA00023172"/>
    </source>
</evidence>
<accession>A0ABT3GT07</accession>
<dbReference type="SUPFAM" id="SSF53098">
    <property type="entry name" value="Ribonuclease H-like"/>
    <property type="match status" value="1"/>
</dbReference>
<organism evidence="6 7">
    <name type="scientific">Luteolibacter arcticus</name>
    <dbReference type="NCBI Taxonomy" id="1581411"/>
    <lineage>
        <taxon>Bacteria</taxon>
        <taxon>Pseudomonadati</taxon>
        <taxon>Verrucomicrobiota</taxon>
        <taxon>Verrucomicrobiia</taxon>
        <taxon>Verrucomicrobiales</taxon>
        <taxon>Verrucomicrobiaceae</taxon>
        <taxon>Luteolibacter</taxon>
    </lineage>
</organism>
<evidence type="ECO:0000313" key="7">
    <source>
        <dbReference type="Proteomes" id="UP001320876"/>
    </source>
</evidence>
<keyword evidence="4" id="KW-0233">DNA recombination</keyword>
<evidence type="ECO:0000256" key="3">
    <source>
        <dbReference type="ARBA" id="ARBA00023125"/>
    </source>
</evidence>
<dbReference type="RefSeq" id="WP_264490775.1">
    <property type="nucleotide sequence ID" value="NZ_JAPDDT010000041.1"/>
</dbReference>
<feature type="domain" description="Transposase IS4-like" evidence="5">
    <location>
        <begin position="136"/>
        <end position="348"/>
    </location>
</feature>
<comment type="caution">
    <text evidence="6">The sequence shown here is derived from an EMBL/GenBank/DDBJ whole genome shotgun (WGS) entry which is preliminary data.</text>
</comment>
<evidence type="ECO:0000256" key="2">
    <source>
        <dbReference type="ARBA" id="ARBA00022578"/>
    </source>
</evidence>
<dbReference type="EMBL" id="JAPDDT010000041">
    <property type="protein sequence ID" value="MCW1926667.1"/>
    <property type="molecule type" value="Genomic_DNA"/>
</dbReference>
<dbReference type="PANTHER" id="PTHR33258">
    <property type="entry name" value="TRANSPOSASE INSL FOR INSERTION SEQUENCE ELEMENT IS186A-RELATED"/>
    <property type="match status" value="1"/>
</dbReference>
<gene>
    <name evidence="6" type="ORF">OKA05_29230</name>
</gene>
<dbReference type="Pfam" id="PF01609">
    <property type="entry name" value="DDE_Tnp_1"/>
    <property type="match status" value="1"/>
</dbReference>
<comment type="similarity">
    <text evidence="1">Belongs to the transposase 11 family.</text>
</comment>
<dbReference type="InterPro" id="IPR047952">
    <property type="entry name" value="Transpos_IS4"/>
</dbReference>
<proteinExistence type="inferred from homology"/>
<name>A0ABT3GT07_9BACT</name>
<dbReference type="Gene3D" id="3.90.350.10">
    <property type="entry name" value="Transposase Inhibitor Protein From Tn5, Chain A, domain 1"/>
    <property type="match status" value="1"/>
</dbReference>
<sequence>MARKPKPPVPPEILAGFRILERFLEVLRPLDERRTKDPRELDPRRKFDAKGYFVMMLFTLLNPVIGSMRGLCAASKSRRFAEGTGLPPVSLGSFSEAQAVFDPEILRGVLRELLSRGGDDLPAELRGKLGGTAVEAIDSTVWEAVGRMEWACWRDQYSTTQKAVRLHLRWRIFGPGCGGAQITPGRECERRVLRHDLLEAGVMYVGDRNYSGDYGLLRRIGEIGADFIVRLQDKSVIHELEKLPISAKEKAAGITHHVRVALGGRGAKDEGWRLVRIQRPGGENVMILTNVAVERLSATEICEIYRQRWKIEGFFRWLKCVLPCRHWLAEGPRGVAVQVYCALIAALLLAAHNGRLPGKRAMEGIRLWMLGWLDDDELAAWPGIAKKG</sequence>
<dbReference type="NCBIfam" id="NF033592">
    <property type="entry name" value="transpos_IS4_1"/>
    <property type="match status" value="1"/>
</dbReference>
<dbReference type="PANTHER" id="PTHR33258:SF1">
    <property type="entry name" value="TRANSPOSASE INSL FOR INSERTION SEQUENCE ELEMENT IS186A-RELATED"/>
    <property type="match status" value="1"/>
</dbReference>
<protein>
    <submittedName>
        <fullName evidence="6">IS4 family transposase</fullName>
    </submittedName>
</protein>
<dbReference type="InterPro" id="IPR012337">
    <property type="entry name" value="RNaseH-like_sf"/>
</dbReference>
<evidence type="ECO:0000256" key="1">
    <source>
        <dbReference type="ARBA" id="ARBA00010075"/>
    </source>
</evidence>
<evidence type="ECO:0000313" key="6">
    <source>
        <dbReference type="EMBL" id="MCW1926667.1"/>
    </source>
</evidence>
<dbReference type="Proteomes" id="UP001320876">
    <property type="component" value="Unassembled WGS sequence"/>
</dbReference>
<keyword evidence="3" id="KW-0238">DNA-binding</keyword>
<keyword evidence="7" id="KW-1185">Reference proteome</keyword>